<organism evidence="13 14">
    <name type="scientific">Prunus avium</name>
    <name type="common">Cherry</name>
    <name type="synonym">Cerasus avium</name>
    <dbReference type="NCBI Taxonomy" id="42229"/>
    <lineage>
        <taxon>Eukaryota</taxon>
        <taxon>Viridiplantae</taxon>
        <taxon>Streptophyta</taxon>
        <taxon>Embryophyta</taxon>
        <taxon>Tracheophyta</taxon>
        <taxon>Spermatophyta</taxon>
        <taxon>Magnoliopsida</taxon>
        <taxon>eudicotyledons</taxon>
        <taxon>Gunneridae</taxon>
        <taxon>Pentapetalae</taxon>
        <taxon>rosids</taxon>
        <taxon>fabids</taxon>
        <taxon>Rosales</taxon>
        <taxon>Rosaceae</taxon>
        <taxon>Amygdaloideae</taxon>
        <taxon>Amygdaleae</taxon>
        <taxon>Prunus</taxon>
    </lineage>
</organism>
<keyword evidence="5" id="KW-0255">Endonuclease</keyword>
<keyword evidence="4" id="KW-0540">Nuclease</keyword>
<dbReference type="KEGG" id="pavi:110769629"/>
<proteinExistence type="predicted"/>
<gene>
    <name evidence="14" type="primary">LOC110769629</name>
</gene>
<reference evidence="14" key="1">
    <citation type="submission" date="2025-08" db="UniProtKB">
        <authorList>
            <consortium name="RefSeq"/>
        </authorList>
    </citation>
    <scope>IDENTIFICATION</scope>
</reference>
<dbReference type="Gene3D" id="3.30.70.270">
    <property type="match status" value="2"/>
</dbReference>
<dbReference type="Pfam" id="PF00078">
    <property type="entry name" value="RVT_1"/>
    <property type="match status" value="1"/>
</dbReference>
<dbReference type="InterPro" id="IPR043128">
    <property type="entry name" value="Rev_trsase/Diguanyl_cyclase"/>
</dbReference>
<dbReference type="CDD" id="cd01647">
    <property type="entry name" value="RT_LTR"/>
    <property type="match status" value="1"/>
</dbReference>
<dbReference type="RefSeq" id="XP_021829349.1">
    <property type="nucleotide sequence ID" value="XM_021973657.1"/>
</dbReference>
<dbReference type="GeneID" id="110769629"/>
<feature type="domain" description="Integrase catalytic" evidence="12">
    <location>
        <begin position="1417"/>
        <end position="1576"/>
    </location>
</feature>
<dbReference type="PANTHER" id="PTHR48475:SF2">
    <property type="entry name" value="RIBONUCLEASE H"/>
    <property type="match status" value="1"/>
</dbReference>
<name>A0A6P5TQW0_PRUAV</name>
<dbReference type="GO" id="GO:0015074">
    <property type="term" value="P:DNA integration"/>
    <property type="evidence" value="ECO:0007669"/>
    <property type="project" value="InterPro"/>
</dbReference>
<dbReference type="Gene3D" id="3.10.10.10">
    <property type="entry name" value="HIV Type 1 Reverse Transcriptase, subunit A, domain 1"/>
    <property type="match status" value="1"/>
</dbReference>
<dbReference type="GO" id="GO:0003676">
    <property type="term" value="F:nucleic acid binding"/>
    <property type="evidence" value="ECO:0007669"/>
    <property type="project" value="InterPro"/>
</dbReference>
<evidence type="ECO:0000256" key="6">
    <source>
        <dbReference type="ARBA" id="ARBA00022801"/>
    </source>
</evidence>
<sequence>MGRLPTTNHTTPHHRPSAHDALPHADPAMCLLFEKVRRLESEQHRSHQPLWAKPRPGPFTERILNYHQEKDIQPLRITSYAGTEDPLTHIHSFQSALGCKGLSDEGMCLLFPSTFSGAALNWFYRLNPRTINSFDSLKQTFLDHFMIQTDRLYSADDLYMLRQGEDEPLREYAARFSHEYSRCPDTDDRAAFGAFKSGLRESNFRYLVHSNPWNTYAELMKQAAVHAKAEYFNSKRGPATLARDAHVNRPPAPVPNPAPPQYSAPTQDNQGTQHPKRKDSYQHTFSNGKRGRHGNHHQSNGSNPPRTGDRAPLPFTPKPRFEVFTTLNTTYENVLVHEAPMIPKPPPRRPTSKPMPNTGVFCRFHQFSGHDTESCISLRNIIEGLIREGKLDKYVHNLPPPPNPHQRQINMISTISGGPTLAGTSNNSIKHYVRSTYAHQVFSTEQGRLPKTHKLGWAPITFSEEEERGVILPHDDPLIIRADISNFDVGRILVDTGSSVSVMFADAFNELQVPTHLLDRGITPLVSFSGDIVQPIGSIHLPISIGSAPRRATVTTPFLIVDCPTAYNVILGRPALAQMKVFISTHMLLLKFPTPHGTGTVRGDQLGARSCYASTVKSTTRQRKGEALAVTKAPAPPRAGTERPEDPREESITQLAEPVEDLELVTLDDNIPDRQVRIGTSLSQELRSDLVAFLRLNSEVFAWSYNDMPGISPDVISHRLSINPAVRPVRQKRRAYDPERYEAMKAEVDKLSSIGFIKEVDYPTWLANVVMVRKPKKGWRMCVDYTNLNRACPKDSFPLPRIDQLVDATACHALLSFMDAYSGYNQIFMHPDDQAHTSFITDRGLYCYKVMPFGLKNAGATYQRLVNSLFAPLIGNTMQVYVDDMLVKSRTADQHITNLSAMFTILKQYRMRLNPTKCAFGVASGKFLGFMISQRGIEANPEKIQAILDMKIPTTVKDIQSLTGRVAALTRFISKATDRCAPFFKALRGTKRTIAWTPECDKAFNELKEYMSRAPLLSTPEPGDMLSTAVSSVLIRPQEGVEHPVHYVSKALQDAEVRYPFIEKLAFSLVVSARRLRPYFQAHTIHVLTNQPLRQVLQKPETSGRLVKWAIELGEFDIHYKPRPATKGQAVADFISEFTEPQALATLQGCGAGLVLISPDKVVLEYALRFQFHASNNAAEYEALLAGLRLAKEMGAKQIQIFSDSKLVVHQVNQDFIAKDISMTAYLQHSRHMLTTFDAYLISQVPRSENSHADALARLASALDQGSGRSIHIEFLDRPSTQTPLICTIDHSPTWMDPILQFLQNQTLPADPAKARRVRYRSTRYLIINGSLYRRGFSLPYLRCLTPEEGNYVLREIHEGICGNHSGARSLAHKAIRQGYFWPSLHTDAQAFTQKCDKCQRFANIPQLPAEPLTAMVSPWPFAQWGLDLIGPMPEGKGQVKYAVVAVDYFTKWAEAEALATITAARIETFVWQNIVCRFGIPQTIVTDNGRQFDNAKFKQFCSNLKIRLCFASPAHPQSNGQVEAVNKIIKKTLKTKLDKAKGCWPELLPEVLWSYRTTFRTSTGETPFSLSFGTEAVAPVEIGQPTYRTSTYNAEANDEQLALNLDLIDELRD</sequence>
<protein>
    <recommendedName>
        <fullName evidence="1">RNA-directed DNA polymerase</fullName>
        <ecNumber evidence="1">2.7.7.49</ecNumber>
    </recommendedName>
</protein>
<dbReference type="InterPro" id="IPR021109">
    <property type="entry name" value="Peptidase_aspartic_dom_sf"/>
</dbReference>
<dbReference type="PROSITE" id="PS50994">
    <property type="entry name" value="INTEGRASE"/>
    <property type="match status" value="1"/>
</dbReference>
<dbReference type="Pfam" id="PF17917">
    <property type="entry name" value="RT_RNaseH"/>
    <property type="match status" value="1"/>
</dbReference>
<feature type="compositionally biased region" description="Polar residues" evidence="9">
    <location>
        <begin position="263"/>
        <end position="273"/>
    </location>
</feature>
<dbReference type="InterPro" id="IPR001584">
    <property type="entry name" value="Integrase_cat-core"/>
</dbReference>
<dbReference type="GO" id="GO:0004523">
    <property type="term" value="F:RNA-DNA hybrid ribonuclease activity"/>
    <property type="evidence" value="ECO:0007669"/>
    <property type="project" value="InterPro"/>
</dbReference>
<dbReference type="EC" id="2.7.7.49" evidence="1"/>
<dbReference type="InterPro" id="IPR043502">
    <property type="entry name" value="DNA/RNA_pol_sf"/>
</dbReference>
<evidence type="ECO:0000313" key="14">
    <source>
        <dbReference type="RefSeq" id="XP_021829349.1"/>
    </source>
</evidence>
<dbReference type="InterPro" id="IPR041588">
    <property type="entry name" value="Integrase_H2C2"/>
</dbReference>
<dbReference type="CDD" id="cd00303">
    <property type="entry name" value="retropepsin_like"/>
    <property type="match status" value="1"/>
</dbReference>
<dbReference type="Pfam" id="PF00665">
    <property type="entry name" value="rve"/>
    <property type="match status" value="1"/>
</dbReference>
<dbReference type="SUPFAM" id="SSF53098">
    <property type="entry name" value="Ribonuclease H-like"/>
    <property type="match status" value="2"/>
</dbReference>
<keyword evidence="8" id="KW-0233">DNA recombination</keyword>
<dbReference type="InterPro" id="IPR036397">
    <property type="entry name" value="RNaseH_sf"/>
</dbReference>
<evidence type="ECO:0000259" key="10">
    <source>
        <dbReference type="PROSITE" id="PS50878"/>
    </source>
</evidence>
<evidence type="ECO:0000313" key="13">
    <source>
        <dbReference type="Proteomes" id="UP000515124"/>
    </source>
</evidence>
<feature type="compositionally biased region" description="Basic and acidic residues" evidence="9">
    <location>
        <begin position="640"/>
        <end position="651"/>
    </location>
</feature>
<dbReference type="GO" id="GO:0003964">
    <property type="term" value="F:RNA-directed DNA polymerase activity"/>
    <property type="evidence" value="ECO:0007669"/>
    <property type="project" value="UniProtKB-KW"/>
</dbReference>
<dbReference type="InterPro" id="IPR005162">
    <property type="entry name" value="Retrotrans_gag_dom"/>
</dbReference>
<evidence type="ECO:0000256" key="2">
    <source>
        <dbReference type="ARBA" id="ARBA00022679"/>
    </source>
</evidence>
<evidence type="ECO:0000256" key="3">
    <source>
        <dbReference type="ARBA" id="ARBA00022695"/>
    </source>
</evidence>
<evidence type="ECO:0000256" key="9">
    <source>
        <dbReference type="SAM" id="MobiDB-lite"/>
    </source>
</evidence>
<dbReference type="SUPFAM" id="SSF50630">
    <property type="entry name" value="Acid proteases"/>
    <property type="match status" value="1"/>
</dbReference>
<dbReference type="PANTHER" id="PTHR48475">
    <property type="entry name" value="RIBONUCLEASE H"/>
    <property type="match status" value="1"/>
</dbReference>
<feature type="region of interest" description="Disordered" evidence="9">
    <location>
        <begin position="622"/>
        <end position="652"/>
    </location>
</feature>
<dbReference type="Pfam" id="PF03732">
    <property type="entry name" value="Retrotrans_gag"/>
    <property type="match status" value="1"/>
</dbReference>
<dbReference type="Gene3D" id="1.10.340.70">
    <property type="match status" value="1"/>
</dbReference>
<feature type="region of interest" description="Disordered" evidence="9">
    <location>
        <begin position="1"/>
        <end position="23"/>
    </location>
</feature>
<evidence type="ECO:0000259" key="12">
    <source>
        <dbReference type="PROSITE" id="PS50994"/>
    </source>
</evidence>
<dbReference type="PROSITE" id="PS50878">
    <property type="entry name" value="RT_POL"/>
    <property type="match status" value="1"/>
</dbReference>
<dbReference type="Pfam" id="PF13456">
    <property type="entry name" value="RVT_3"/>
    <property type="match status" value="1"/>
</dbReference>
<feature type="compositionally biased region" description="Low complexity" evidence="9">
    <location>
        <begin position="1"/>
        <end position="10"/>
    </location>
</feature>
<evidence type="ECO:0000256" key="4">
    <source>
        <dbReference type="ARBA" id="ARBA00022722"/>
    </source>
</evidence>
<accession>A0A6P5TQW0</accession>
<evidence type="ECO:0000256" key="1">
    <source>
        <dbReference type="ARBA" id="ARBA00012493"/>
    </source>
</evidence>
<feature type="domain" description="Reverse transcriptase" evidence="10">
    <location>
        <begin position="753"/>
        <end position="932"/>
    </location>
</feature>
<dbReference type="Proteomes" id="UP000515124">
    <property type="component" value="Unplaced"/>
</dbReference>
<dbReference type="Gene3D" id="3.30.420.10">
    <property type="entry name" value="Ribonuclease H-like superfamily/Ribonuclease H"/>
    <property type="match status" value="2"/>
</dbReference>
<dbReference type="GO" id="GO:0006310">
    <property type="term" value="P:DNA recombination"/>
    <property type="evidence" value="ECO:0007669"/>
    <property type="project" value="UniProtKB-KW"/>
</dbReference>
<feature type="region of interest" description="Disordered" evidence="9">
    <location>
        <begin position="245"/>
        <end position="316"/>
    </location>
</feature>
<dbReference type="InterPro" id="IPR041373">
    <property type="entry name" value="RT_RNaseH"/>
</dbReference>
<evidence type="ECO:0000256" key="7">
    <source>
        <dbReference type="ARBA" id="ARBA00022918"/>
    </source>
</evidence>
<dbReference type="InterPro" id="IPR002156">
    <property type="entry name" value="RNaseH_domain"/>
</dbReference>
<keyword evidence="7" id="KW-0695">RNA-directed DNA polymerase</keyword>
<dbReference type="PROSITE" id="PS50879">
    <property type="entry name" value="RNASE_H_1"/>
    <property type="match status" value="1"/>
</dbReference>
<evidence type="ECO:0000256" key="5">
    <source>
        <dbReference type="ARBA" id="ARBA00022759"/>
    </source>
</evidence>
<feature type="compositionally biased region" description="Pro residues" evidence="9">
    <location>
        <begin position="250"/>
        <end position="262"/>
    </location>
</feature>
<feature type="domain" description="RNase H type-1" evidence="11">
    <location>
        <begin position="1138"/>
        <end position="1262"/>
    </location>
</feature>
<evidence type="ECO:0000256" key="8">
    <source>
        <dbReference type="ARBA" id="ARBA00023172"/>
    </source>
</evidence>
<evidence type="ECO:0000259" key="11">
    <source>
        <dbReference type="PROSITE" id="PS50879"/>
    </source>
</evidence>
<dbReference type="SUPFAM" id="SSF56672">
    <property type="entry name" value="DNA/RNA polymerases"/>
    <property type="match status" value="1"/>
</dbReference>
<keyword evidence="13" id="KW-1185">Reference proteome</keyword>
<dbReference type="Pfam" id="PF17921">
    <property type="entry name" value="Integrase_H2C2"/>
    <property type="match status" value="1"/>
</dbReference>
<dbReference type="CDD" id="cd09279">
    <property type="entry name" value="RNase_HI_like"/>
    <property type="match status" value="1"/>
</dbReference>
<keyword evidence="6" id="KW-0378">Hydrolase</keyword>
<dbReference type="InterPro" id="IPR012337">
    <property type="entry name" value="RNaseH-like_sf"/>
</dbReference>
<keyword evidence="2" id="KW-0808">Transferase</keyword>
<dbReference type="Gene3D" id="2.40.70.10">
    <property type="entry name" value="Acid Proteases"/>
    <property type="match status" value="1"/>
</dbReference>
<dbReference type="InterPro" id="IPR000477">
    <property type="entry name" value="RT_dom"/>
</dbReference>
<keyword evidence="3" id="KW-0548">Nucleotidyltransferase</keyword>